<protein>
    <submittedName>
        <fullName evidence="2">DUF4440 domain-containing protein</fullName>
    </submittedName>
</protein>
<reference evidence="2 3" key="1">
    <citation type="submission" date="2020-06" db="EMBL/GenBank/DDBJ databases">
        <title>Altererythrobacter sp. HHU K3-1.</title>
        <authorList>
            <person name="Zhang D."/>
            <person name="Xue H."/>
        </authorList>
    </citation>
    <scope>NUCLEOTIDE SEQUENCE [LARGE SCALE GENOMIC DNA]</scope>
    <source>
        <strain evidence="2 3">HHU K3-1</strain>
    </source>
</reference>
<evidence type="ECO:0000313" key="2">
    <source>
        <dbReference type="EMBL" id="NVD43850.1"/>
    </source>
</evidence>
<dbReference type="EMBL" id="JABWGV010000001">
    <property type="protein sequence ID" value="NVD43850.1"/>
    <property type="molecule type" value="Genomic_DNA"/>
</dbReference>
<accession>A0A850H025</accession>
<evidence type="ECO:0000259" key="1">
    <source>
        <dbReference type="Pfam" id="PF14534"/>
    </source>
</evidence>
<comment type="caution">
    <text evidence="2">The sequence shown here is derived from an EMBL/GenBank/DDBJ whole genome shotgun (WGS) entry which is preliminary data.</text>
</comment>
<evidence type="ECO:0000313" key="3">
    <source>
        <dbReference type="Proteomes" id="UP000561438"/>
    </source>
</evidence>
<proteinExistence type="predicted"/>
<sequence>MAITDEAVWLAEERLWLEGGSAYSELVAGEALLVMPGGGILTGSEASEAMADREGWQSVAMSQQALSRSDKNAIVIAYRAEAEHADDTRYAAHCTSTYHAVGGDWQLIQHQQTVID</sequence>
<keyword evidence="3" id="KW-1185">Reference proteome</keyword>
<feature type="domain" description="DUF4440" evidence="1">
    <location>
        <begin position="21"/>
        <end position="107"/>
    </location>
</feature>
<dbReference type="InterPro" id="IPR027843">
    <property type="entry name" value="DUF4440"/>
</dbReference>
<dbReference type="AlphaFoldDB" id="A0A850H025"/>
<dbReference type="SUPFAM" id="SSF54427">
    <property type="entry name" value="NTF2-like"/>
    <property type="match status" value="1"/>
</dbReference>
<dbReference type="Gene3D" id="3.10.450.50">
    <property type="match status" value="1"/>
</dbReference>
<name>A0A850H025_9SPHN</name>
<dbReference type="Pfam" id="PF14534">
    <property type="entry name" value="DUF4440"/>
    <property type="match status" value="1"/>
</dbReference>
<dbReference type="RefSeq" id="WP_176266146.1">
    <property type="nucleotide sequence ID" value="NZ_JABWGV010000001.1"/>
</dbReference>
<dbReference type="InterPro" id="IPR032710">
    <property type="entry name" value="NTF2-like_dom_sf"/>
</dbReference>
<organism evidence="2 3">
    <name type="scientific">Qipengyuania atrilutea</name>
    <dbReference type="NCBI Taxonomy" id="2744473"/>
    <lineage>
        <taxon>Bacteria</taxon>
        <taxon>Pseudomonadati</taxon>
        <taxon>Pseudomonadota</taxon>
        <taxon>Alphaproteobacteria</taxon>
        <taxon>Sphingomonadales</taxon>
        <taxon>Erythrobacteraceae</taxon>
        <taxon>Qipengyuania</taxon>
    </lineage>
</organism>
<gene>
    <name evidence="2" type="ORF">HUV48_02310</name>
</gene>
<dbReference type="Proteomes" id="UP000561438">
    <property type="component" value="Unassembled WGS sequence"/>
</dbReference>